<feature type="active site" evidence="4">
    <location>
        <position position="148"/>
    </location>
</feature>
<evidence type="ECO:0000256" key="5">
    <source>
        <dbReference type="PROSITE-ProRule" id="PRU00182"/>
    </source>
</evidence>
<dbReference type="InterPro" id="IPR006224">
    <property type="entry name" value="PsdUridine_synth_RluA-like_CS"/>
</dbReference>
<dbReference type="InterPro" id="IPR002942">
    <property type="entry name" value="S4_RNA-bd"/>
</dbReference>
<dbReference type="InterPro" id="IPR036986">
    <property type="entry name" value="S4_RNA-bd_sf"/>
</dbReference>
<protein>
    <recommendedName>
        <fullName evidence="6">Pseudouridine synthase</fullName>
        <ecNumber evidence="6">5.4.99.-</ecNumber>
    </recommendedName>
</protein>
<dbReference type="EC" id="5.4.99.-" evidence="6"/>
<dbReference type="CDD" id="cd02869">
    <property type="entry name" value="PseudoU_synth_RluA_like"/>
    <property type="match status" value="1"/>
</dbReference>
<dbReference type="Gene3D" id="3.30.2350.10">
    <property type="entry name" value="Pseudouridine synthase"/>
    <property type="match status" value="1"/>
</dbReference>
<dbReference type="GO" id="GO:0000455">
    <property type="term" value="P:enzyme-directed rRNA pseudouridine synthesis"/>
    <property type="evidence" value="ECO:0007669"/>
    <property type="project" value="TreeGrafter"/>
</dbReference>
<evidence type="ECO:0000256" key="6">
    <source>
        <dbReference type="RuleBase" id="RU362028"/>
    </source>
</evidence>
<dbReference type="SMART" id="SM00363">
    <property type="entry name" value="S4"/>
    <property type="match status" value="1"/>
</dbReference>
<dbReference type="STRING" id="1855383.SAMN05216548_10179"/>
<organism evidence="8 9">
    <name type="scientific">Faunimonas pinastri</name>
    <dbReference type="NCBI Taxonomy" id="1855383"/>
    <lineage>
        <taxon>Bacteria</taxon>
        <taxon>Pseudomonadati</taxon>
        <taxon>Pseudomonadota</taxon>
        <taxon>Alphaproteobacteria</taxon>
        <taxon>Hyphomicrobiales</taxon>
        <taxon>Afifellaceae</taxon>
        <taxon>Faunimonas</taxon>
    </lineage>
</organism>
<dbReference type="OrthoDB" id="9807829at2"/>
<dbReference type="Pfam" id="PF01479">
    <property type="entry name" value="S4"/>
    <property type="match status" value="1"/>
</dbReference>
<evidence type="ECO:0000256" key="2">
    <source>
        <dbReference type="ARBA" id="ARBA00023235"/>
    </source>
</evidence>
<dbReference type="SUPFAM" id="SSF55120">
    <property type="entry name" value="Pseudouridine synthase"/>
    <property type="match status" value="1"/>
</dbReference>
<gene>
    <name evidence="8" type="ORF">SAMN05216548_10179</name>
</gene>
<feature type="domain" description="RNA-binding S4" evidence="7">
    <location>
        <begin position="23"/>
        <end position="81"/>
    </location>
</feature>
<comment type="function">
    <text evidence="6">Responsible for synthesis of pseudouridine from uracil.</text>
</comment>
<dbReference type="InterPro" id="IPR020103">
    <property type="entry name" value="PsdUridine_synth_cat_dom_sf"/>
</dbReference>
<dbReference type="PROSITE" id="PS50889">
    <property type="entry name" value="S4"/>
    <property type="match status" value="1"/>
</dbReference>
<dbReference type="PROSITE" id="PS01129">
    <property type="entry name" value="PSI_RLU"/>
    <property type="match status" value="1"/>
</dbReference>
<comment type="catalytic activity">
    <reaction evidence="6">
        <text>a uridine in RNA = a pseudouridine in RNA</text>
        <dbReference type="Rhea" id="RHEA:48348"/>
        <dbReference type="Rhea" id="RHEA-COMP:12068"/>
        <dbReference type="Rhea" id="RHEA-COMP:12069"/>
        <dbReference type="ChEBI" id="CHEBI:65314"/>
        <dbReference type="ChEBI" id="CHEBI:65315"/>
    </reaction>
</comment>
<dbReference type="PANTHER" id="PTHR21600">
    <property type="entry name" value="MITOCHONDRIAL RNA PSEUDOURIDINE SYNTHASE"/>
    <property type="match status" value="1"/>
</dbReference>
<sequence>MVVHGDPAGDKEIFTVEPDEAGERLDAFLARRDARFSRSRLKALIKDGQVTAGGRTLSDPSRRINSGEEIALSVPPPEDPEPQPEAIPLTVVFEDRYLLVVDKPVGLVVHPAAGNWTGTLVNALLHHCGDSLSGIGGVKRPGIVHRLDKDTSGLMVVAKTDAAHQGLAAQFADHSIGGSLVREYQALVWGAPKPASGIIETLLDRDRGNREKRAVVRSGGRHAITHYRTAASFGPERVASLVVCELETGRTHQIRVHLTHIGHPLVGDPLYGRGFITKSGKLPPDLSEITRLFNRQALHAGVLGFRHPVTGEDLRFQTPLPPDMAALVERFRELTV</sequence>
<dbReference type="CDD" id="cd00165">
    <property type="entry name" value="S4"/>
    <property type="match status" value="1"/>
</dbReference>
<name>A0A1H8Z8Z9_9HYPH</name>
<dbReference type="GO" id="GO:0160140">
    <property type="term" value="F:23S rRNA pseudouridine(1911/1915/1917) synthase activity"/>
    <property type="evidence" value="ECO:0007669"/>
    <property type="project" value="UniProtKB-EC"/>
</dbReference>
<dbReference type="AlphaFoldDB" id="A0A1H8Z8Z9"/>
<evidence type="ECO:0000313" key="8">
    <source>
        <dbReference type="EMBL" id="SEP60939.1"/>
    </source>
</evidence>
<dbReference type="Gene3D" id="3.10.290.10">
    <property type="entry name" value="RNA-binding S4 domain"/>
    <property type="match status" value="1"/>
</dbReference>
<evidence type="ECO:0000256" key="4">
    <source>
        <dbReference type="PIRSR" id="PIRSR606225-1"/>
    </source>
</evidence>
<evidence type="ECO:0000256" key="1">
    <source>
        <dbReference type="ARBA" id="ARBA00010876"/>
    </source>
</evidence>
<dbReference type="NCBIfam" id="TIGR00005">
    <property type="entry name" value="rluA_subfam"/>
    <property type="match status" value="1"/>
</dbReference>
<dbReference type="PANTHER" id="PTHR21600:SF44">
    <property type="entry name" value="RIBOSOMAL LARGE SUBUNIT PSEUDOURIDINE SYNTHASE D"/>
    <property type="match status" value="1"/>
</dbReference>
<reference evidence="8 9" key="1">
    <citation type="submission" date="2016-10" db="EMBL/GenBank/DDBJ databases">
        <authorList>
            <person name="de Groot N.N."/>
        </authorList>
    </citation>
    <scope>NUCLEOTIDE SEQUENCE [LARGE SCALE GENOMIC DNA]</scope>
    <source>
        <strain evidence="8 9">A52C2</strain>
    </source>
</reference>
<keyword evidence="2 6" id="KW-0413">Isomerase</keyword>
<accession>A0A1H8Z8Z9</accession>
<dbReference type="GO" id="GO:0003723">
    <property type="term" value="F:RNA binding"/>
    <property type="evidence" value="ECO:0007669"/>
    <property type="project" value="UniProtKB-KW"/>
</dbReference>
<dbReference type="Proteomes" id="UP000199647">
    <property type="component" value="Unassembled WGS sequence"/>
</dbReference>
<evidence type="ECO:0000256" key="3">
    <source>
        <dbReference type="ARBA" id="ARBA00036882"/>
    </source>
</evidence>
<dbReference type="InterPro" id="IPR050188">
    <property type="entry name" value="RluA_PseudoU_synthase"/>
</dbReference>
<proteinExistence type="inferred from homology"/>
<keyword evidence="9" id="KW-1185">Reference proteome</keyword>
<dbReference type="SUPFAM" id="SSF55174">
    <property type="entry name" value="Alpha-L RNA-binding motif"/>
    <property type="match status" value="1"/>
</dbReference>
<comment type="catalytic activity">
    <reaction evidence="3">
        <text>uridine(1911/1915/1917) in 23S rRNA = pseudouridine(1911/1915/1917) in 23S rRNA</text>
        <dbReference type="Rhea" id="RHEA:42524"/>
        <dbReference type="Rhea" id="RHEA-COMP:10097"/>
        <dbReference type="Rhea" id="RHEA-COMP:10098"/>
        <dbReference type="ChEBI" id="CHEBI:65314"/>
        <dbReference type="ChEBI" id="CHEBI:65315"/>
        <dbReference type="EC" id="5.4.99.23"/>
    </reaction>
</comment>
<dbReference type="EMBL" id="FOFG01000001">
    <property type="protein sequence ID" value="SEP60939.1"/>
    <property type="molecule type" value="Genomic_DNA"/>
</dbReference>
<keyword evidence="5" id="KW-0694">RNA-binding</keyword>
<evidence type="ECO:0000313" key="9">
    <source>
        <dbReference type="Proteomes" id="UP000199647"/>
    </source>
</evidence>
<dbReference type="Pfam" id="PF00849">
    <property type="entry name" value="PseudoU_synth_2"/>
    <property type="match status" value="1"/>
</dbReference>
<comment type="similarity">
    <text evidence="1 6">Belongs to the pseudouridine synthase RluA family.</text>
</comment>
<evidence type="ECO:0000259" key="7">
    <source>
        <dbReference type="SMART" id="SM00363"/>
    </source>
</evidence>
<dbReference type="InterPro" id="IPR006145">
    <property type="entry name" value="PsdUridine_synth_RsuA/RluA"/>
</dbReference>
<dbReference type="InterPro" id="IPR006225">
    <property type="entry name" value="PsdUridine_synth_RluC/D"/>
</dbReference>